<dbReference type="InterPro" id="IPR019749">
    <property type="entry name" value="Band_41_domain"/>
</dbReference>
<dbReference type="CDD" id="cd14473">
    <property type="entry name" value="FERM_B-lobe"/>
    <property type="match status" value="1"/>
</dbReference>
<dbReference type="SMART" id="SM00295">
    <property type="entry name" value="B41"/>
    <property type="match status" value="1"/>
</dbReference>
<proteinExistence type="predicted"/>
<keyword evidence="5" id="KW-1185">Reference proteome</keyword>
<dbReference type="STRING" id="7994.ENSAMXP00000055107"/>
<dbReference type="Pfam" id="PF00595">
    <property type="entry name" value="PDZ"/>
    <property type="match status" value="1"/>
</dbReference>
<evidence type="ECO:0000256" key="1">
    <source>
        <dbReference type="SAM" id="MobiDB-lite"/>
    </source>
</evidence>
<feature type="compositionally biased region" description="Basic and acidic residues" evidence="1">
    <location>
        <begin position="28"/>
        <end position="43"/>
    </location>
</feature>
<dbReference type="GeneTree" id="ENSGT00950000183035"/>
<dbReference type="Pfam" id="PF00373">
    <property type="entry name" value="FERM_M"/>
    <property type="match status" value="1"/>
</dbReference>
<dbReference type="SUPFAM" id="SSF50729">
    <property type="entry name" value="PH domain-like"/>
    <property type="match status" value="1"/>
</dbReference>
<protein>
    <submittedName>
        <fullName evidence="4">FERM and PDZ domain containing 1</fullName>
    </submittedName>
</protein>
<feature type="compositionally biased region" description="Polar residues" evidence="1">
    <location>
        <begin position="541"/>
        <end position="562"/>
    </location>
</feature>
<dbReference type="Gene3D" id="2.30.29.30">
    <property type="entry name" value="Pleckstrin-homology domain (PH domain)/Phosphotyrosine-binding domain (PTB)"/>
    <property type="match status" value="1"/>
</dbReference>
<feature type="region of interest" description="Disordered" evidence="1">
    <location>
        <begin position="803"/>
        <end position="885"/>
    </location>
</feature>
<dbReference type="InterPro" id="IPR001478">
    <property type="entry name" value="PDZ"/>
</dbReference>
<dbReference type="InterPro" id="IPR029071">
    <property type="entry name" value="Ubiquitin-like_domsf"/>
</dbReference>
<dbReference type="CDD" id="cd13183">
    <property type="entry name" value="FERM_C_FRMPD1_FRMPD3_FRMPD4"/>
    <property type="match status" value="1"/>
</dbReference>
<dbReference type="SUPFAM" id="SSF47031">
    <property type="entry name" value="Second domain of FERM"/>
    <property type="match status" value="1"/>
</dbReference>
<reference evidence="4" key="4">
    <citation type="submission" date="2025-09" db="UniProtKB">
        <authorList>
            <consortium name="Ensembl"/>
        </authorList>
    </citation>
    <scope>IDENTIFICATION</scope>
</reference>
<dbReference type="InterPro" id="IPR019748">
    <property type="entry name" value="FERM_central"/>
</dbReference>
<dbReference type="Gene3D" id="1.20.80.10">
    <property type="match status" value="1"/>
</dbReference>
<dbReference type="SMART" id="SM00228">
    <property type="entry name" value="PDZ"/>
    <property type="match status" value="1"/>
</dbReference>
<evidence type="ECO:0000259" key="2">
    <source>
        <dbReference type="PROSITE" id="PS50057"/>
    </source>
</evidence>
<dbReference type="InterPro" id="IPR000299">
    <property type="entry name" value="FERM_domain"/>
</dbReference>
<dbReference type="Bgee" id="ENSAMXG00000035068">
    <property type="expression patterns" value="Expressed in camera-type eye and 3 other cell types or tissues"/>
</dbReference>
<feature type="compositionally biased region" description="Polar residues" evidence="1">
    <location>
        <begin position="865"/>
        <end position="885"/>
    </location>
</feature>
<reference evidence="5" key="1">
    <citation type="submission" date="2013-03" db="EMBL/GenBank/DDBJ databases">
        <authorList>
            <person name="Jeffery W."/>
            <person name="Warren W."/>
            <person name="Wilson R.K."/>
        </authorList>
    </citation>
    <scope>NUCLEOTIDE SEQUENCE</scope>
    <source>
        <strain evidence="5">female</strain>
    </source>
</reference>
<dbReference type="InterPro" id="IPR011993">
    <property type="entry name" value="PH-like_dom_sf"/>
</dbReference>
<feature type="compositionally biased region" description="Basic and acidic residues" evidence="1">
    <location>
        <begin position="819"/>
        <end position="835"/>
    </location>
</feature>
<feature type="compositionally biased region" description="Basic and acidic residues" evidence="1">
    <location>
        <begin position="566"/>
        <end position="579"/>
    </location>
</feature>
<evidence type="ECO:0000259" key="3">
    <source>
        <dbReference type="PROSITE" id="PS50106"/>
    </source>
</evidence>
<feature type="region of interest" description="Disordered" evidence="1">
    <location>
        <begin position="541"/>
        <end position="581"/>
    </location>
</feature>
<feature type="compositionally biased region" description="Acidic residues" evidence="1">
    <location>
        <begin position="751"/>
        <end position="774"/>
    </location>
</feature>
<accession>A0A3B1KK94</accession>
<feature type="domain" description="PDZ" evidence="3">
    <location>
        <begin position="72"/>
        <end position="137"/>
    </location>
</feature>
<dbReference type="InterPro" id="IPR035963">
    <property type="entry name" value="FERM_2"/>
</dbReference>
<dbReference type="Proteomes" id="UP000018467">
    <property type="component" value="Unassembled WGS sequence"/>
</dbReference>
<reference evidence="5" key="2">
    <citation type="journal article" date="2014" name="Nat. Commun.">
        <title>The cavefish genome reveals candidate genes for eye loss.</title>
        <authorList>
            <person name="McGaugh S.E."/>
            <person name="Gross J.B."/>
            <person name="Aken B."/>
            <person name="Blin M."/>
            <person name="Borowsky R."/>
            <person name="Chalopin D."/>
            <person name="Hinaux H."/>
            <person name="Jeffery W.R."/>
            <person name="Keene A."/>
            <person name="Ma L."/>
            <person name="Minx P."/>
            <person name="Murphy D."/>
            <person name="O'Quin K.E."/>
            <person name="Retaux S."/>
            <person name="Rohner N."/>
            <person name="Searle S.M."/>
            <person name="Stahl B.A."/>
            <person name="Tabin C."/>
            <person name="Volff J.N."/>
            <person name="Yoshizawa M."/>
            <person name="Warren W.C."/>
        </authorList>
    </citation>
    <scope>NUCLEOTIDE SEQUENCE [LARGE SCALE GENOMIC DNA]</scope>
    <source>
        <strain evidence="5">female</strain>
    </source>
</reference>
<dbReference type="Gene3D" id="3.10.20.90">
    <property type="entry name" value="Phosphatidylinositol 3-kinase Catalytic Subunit, Chain A, domain 1"/>
    <property type="match status" value="1"/>
</dbReference>
<dbReference type="SUPFAM" id="SSF50156">
    <property type="entry name" value="PDZ domain-like"/>
    <property type="match status" value="1"/>
</dbReference>
<feature type="region of interest" description="Disordered" evidence="1">
    <location>
        <begin position="608"/>
        <end position="628"/>
    </location>
</feature>
<reference evidence="4" key="3">
    <citation type="submission" date="2025-08" db="UniProtKB">
        <authorList>
            <consortium name="Ensembl"/>
        </authorList>
    </citation>
    <scope>IDENTIFICATION</scope>
</reference>
<feature type="compositionally biased region" description="Polar residues" evidence="1">
    <location>
        <begin position="1231"/>
        <end position="1242"/>
    </location>
</feature>
<dbReference type="InterPro" id="IPR014352">
    <property type="entry name" value="FERM/acyl-CoA-bd_prot_sf"/>
</dbReference>
<dbReference type="FunFam" id="2.30.29.30:FF:000066">
    <property type="entry name" value="FERM and PDZ domain-containing protein 4"/>
    <property type="match status" value="1"/>
</dbReference>
<sequence length="1768" mass="194534">MEERDRSRSPSRRTSRVEQVVGRWLRRSRDSTSRERVIEDGRAADTSPQEQRSCPIRVTAQIPFDSALNSHGFAVSTHTPPQVQEVAAGGPADGKLLPGDQLVKINNVAVDDLSTEQAADIIRECQDTITMTVLRITVGPKSSFITPEKRAKLRSNPVKVRFAEEVVVNGHSQGNSLLFLPNVLKVYLENGQTKAFKFEPKTTVKDIVMTLKEKLSISRIEHFSLVLEQQYSITKLFLLHEEELIQEVVQKKESHDYRCLFRVCFMPKEPDDMLEEDPVAFEYLYLQSVSDVLQERFAVEMKCNTALRLAALHIQERLASTGQSPKTPLKTVTKDWGIDSFVSSTLLRNMREKDLKKAISYHMKKILLQEPKQKVVTVNQARLNYLNEMVELKSYAGKSFSATMMLQDRESMVSLLVGAQYGVSQVINHKLSIMTTLTEFSSITRVELTPESERVSLVKIYLQDIKPITLLLESVAAKDFSCLIAGYCRLLVDPQICVFPWTAKSKSHRISAEEGYVSRCGSDSEDSDTDMDALLAHVASATQSDQQVSSTINSNNRAQDSGQAVEKAETRKEEDKTAKQSEVANGVVKITEKVRLEGHSGLMFANEEDTLQSEEEKDMDNEKEDTERELKVVPKIPCVIIVEDPPSDASDSCQTDSRFLASMSSDSMDALEEDDLLTYCSTSCPSHLDMGDHYLHSDVLLSSSSPRQLHCQESDFHNDLCSADADGDSDPFVCFAALSNIAECLPSPPEASEDEDYEDQAGEVEGQEEDASEEGSERTQGLHVFTFEQGDTRCYYKICSNLTPDSARSPPRPPSPNSQKEEEGNGTEEQRREPDPIPILQPPPGFGDSSSDDEFFDAQERFTSPEESSSTALSRENSTEYGTMKRTLSLSDIGISVCEQGMTEEEMTEQKEYELRMEMSNELSRFNKRYRKRRSFMETDYTSLVSFPEDNCNQIANHRSGPDNKGEGPITRFDVGLSNQSPCPTVSSLNNAEGEPAQLETKPITPSRLSKPESQNLMDGNKVNKASQRKQQLMLMEPDSMEFKSVTEVISSVSPAIVALRTSGEPKANNINSSDLAEEGAVGDLLEGFLADHLFFSTSRSQGDSSLHVKTNDQESFKKGLSQDTLDKLKACSLPRLGQASLSGSLYLQVPTISCTPSPDVHREQDHLGMRNQKGQLQPTERIRSHSMSSAFGRRAPLCPTRHLFPQRETLFRTKEPESDDTDSSSDPSLQEVSSSVPSADPTQGYLFAPCSPGILGSLSASTLRGKIQNLPLYLSRSHEVLDGNESLSGIAKPARRFSETRPRRKDVDVLKEETEEVTSTGAASEVTELKVVTIVSEEVTEVIEEVREVSHNSTRVHGQQKAEAKPQEHPQASSPSPCPQSVAPAKISTSSVVVTTQNLNGPWGVVTSREIGGLQGGSGPLVGTHSHLLTSGCGVFTNCDSKPTNTQPKALPSPCPHGKPDLSCSSALAMGCETVMEGAQTPLEVCGCQAVYTNCFSGVLDSGSFDDELTVYEFSCRTQQEESGQAALMKSIPLPSSLSGSPASFSPSSPLPSFPCVVLPPSSSTELGPLLSPLHNHDCFLPDAHEDAIAGLLSRRYPLPPTGFLALQRDVDTLLTILAGAMKDQDGVLEHPRDTCAAHFSENKRRLHTEARGLLAGCQQVVRVEQTPAETLQALAESFHSLVQLTSVCLSFSSCQRCQERHTQALSGLADLAQTYQEFARAAEQVGTTTGKRTCHDLSIKLLARQCTALTTSVFCLTQLFRTLTAL</sequence>
<organism evidence="4 5">
    <name type="scientific">Astyanax mexicanus</name>
    <name type="common">Blind cave fish</name>
    <name type="synonym">Astyanax fasciatus mexicanus</name>
    <dbReference type="NCBI Taxonomy" id="7994"/>
    <lineage>
        <taxon>Eukaryota</taxon>
        <taxon>Metazoa</taxon>
        <taxon>Chordata</taxon>
        <taxon>Craniata</taxon>
        <taxon>Vertebrata</taxon>
        <taxon>Euteleostomi</taxon>
        <taxon>Actinopterygii</taxon>
        <taxon>Neopterygii</taxon>
        <taxon>Teleostei</taxon>
        <taxon>Ostariophysi</taxon>
        <taxon>Characiformes</taxon>
        <taxon>Characoidei</taxon>
        <taxon>Acestrorhamphidae</taxon>
        <taxon>Acestrorhamphinae</taxon>
        <taxon>Astyanax</taxon>
    </lineage>
</organism>
<dbReference type="InterPro" id="IPR041779">
    <property type="entry name" value="FRMPD1/3/4_FERM_C"/>
</dbReference>
<feature type="region of interest" description="Disordered" evidence="1">
    <location>
        <begin position="745"/>
        <end position="784"/>
    </location>
</feature>
<feature type="region of interest" description="Disordered" evidence="1">
    <location>
        <begin position="1169"/>
        <end position="1244"/>
    </location>
</feature>
<dbReference type="InParanoid" id="A0A3B1KK94"/>
<dbReference type="PANTHER" id="PTHR46221">
    <property type="entry name" value="FERM AND PDZ DOMAIN-CONTAINING PROTEIN FAMILY MEMBER"/>
    <property type="match status" value="1"/>
</dbReference>
<feature type="region of interest" description="Disordered" evidence="1">
    <location>
        <begin position="1"/>
        <end position="20"/>
    </location>
</feature>
<dbReference type="PROSITE" id="PS50106">
    <property type="entry name" value="PDZ"/>
    <property type="match status" value="1"/>
</dbReference>
<dbReference type="Ensembl" id="ENSAMXT00000045769.1">
    <property type="protein sequence ID" value="ENSAMXP00000055107.1"/>
    <property type="gene ID" value="ENSAMXG00000035068.1"/>
</dbReference>
<dbReference type="PROSITE" id="PS50057">
    <property type="entry name" value="FERM_3"/>
    <property type="match status" value="1"/>
</dbReference>
<dbReference type="InterPro" id="IPR036034">
    <property type="entry name" value="PDZ_sf"/>
</dbReference>
<feature type="region of interest" description="Disordered" evidence="1">
    <location>
        <begin position="988"/>
        <end position="1019"/>
    </location>
</feature>
<feature type="domain" description="FERM" evidence="2">
    <location>
        <begin position="182"/>
        <end position="495"/>
    </location>
</feature>
<feature type="compositionally biased region" description="Acidic residues" evidence="1">
    <location>
        <begin position="608"/>
        <end position="624"/>
    </location>
</feature>
<feature type="compositionally biased region" description="Pro residues" evidence="1">
    <location>
        <begin position="836"/>
        <end position="845"/>
    </location>
</feature>
<dbReference type="Pfam" id="PF21989">
    <property type="entry name" value="RA_2"/>
    <property type="match status" value="1"/>
</dbReference>
<dbReference type="SUPFAM" id="SSF54236">
    <property type="entry name" value="Ubiquitin-like"/>
    <property type="match status" value="1"/>
</dbReference>
<feature type="region of interest" description="Disordered" evidence="1">
    <location>
        <begin position="1348"/>
        <end position="1385"/>
    </location>
</feature>
<feature type="compositionally biased region" description="Low complexity" evidence="1">
    <location>
        <begin position="1371"/>
        <end position="1385"/>
    </location>
</feature>
<dbReference type="Gene3D" id="2.30.42.10">
    <property type="match status" value="1"/>
</dbReference>
<feature type="region of interest" description="Disordered" evidence="1">
    <location>
        <begin position="28"/>
        <end position="52"/>
    </location>
</feature>
<evidence type="ECO:0000313" key="4">
    <source>
        <dbReference type="Ensembl" id="ENSAMXP00000055107.1"/>
    </source>
</evidence>
<dbReference type="PANTHER" id="PTHR46221:SF2">
    <property type="entry name" value="FERM AND PDZ DOMAIN-CONTAINING PROTEIN 1"/>
    <property type="match status" value="1"/>
</dbReference>
<evidence type="ECO:0000313" key="5">
    <source>
        <dbReference type="Proteomes" id="UP000018467"/>
    </source>
</evidence>
<name>A0A3B1KK94_ASTMX</name>